<evidence type="ECO:0000313" key="1">
    <source>
        <dbReference type="EMBL" id="HDP78107.1"/>
    </source>
</evidence>
<name>A0A7C1H850_9BACT</name>
<organism evidence="1">
    <name type="scientific">Mesotoga infera</name>
    <dbReference type="NCBI Taxonomy" id="1236046"/>
    <lineage>
        <taxon>Bacteria</taxon>
        <taxon>Thermotogati</taxon>
        <taxon>Thermotogota</taxon>
        <taxon>Thermotogae</taxon>
        <taxon>Kosmotogales</taxon>
        <taxon>Kosmotogaceae</taxon>
        <taxon>Mesotoga</taxon>
    </lineage>
</organism>
<reference evidence="1" key="1">
    <citation type="journal article" date="2020" name="mSystems">
        <title>Genome- and Community-Level Interaction Insights into Carbon Utilization and Element Cycling Functions of Hydrothermarchaeota in Hydrothermal Sediment.</title>
        <authorList>
            <person name="Zhou Z."/>
            <person name="Liu Y."/>
            <person name="Xu W."/>
            <person name="Pan J."/>
            <person name="Luo Z.H."/>
            <person name="Li M."/>
        </authorList>
    </citation>
    <scope>NUCLEOTIDE SEQUENCE [LARGE SCALE GENOMIC DNA]</scope>
    <source>
        <strain evidence="1">SpSt-1179</strain>
    </source>
</reference>
<gene>
    <name evidence="1" type="ORF">ENN47_07985</name>
</gene>
<protein>
    <submittedName>
        <fullName evidence="1">Uncharacterized protein</fullName>
    </submittedName>
</protein>
<dbReference type="EMBL" id="DSBT01000231">
    <property type="protein sequence ID" value="HDP78107.1"/>
    <property type="molecule type" value="Genomic_DNA"/>
</dbReference>
<sequence>MKKTVEIEKFDLVRFTEKTLDYCKTILDPEMEPTSGIGSAEDYSSIPEFSDRKERDLRREILEENLMLFFPFIMGGTESPIVSADGSSFSYDPDDEDSEYSILSDPMIIYGFTIRKEDENLVIESAAYYPGGCTFPPPFLEYKENLSFLEVPMKKFIDSFIKAGHY</sequence>
<accession>A0A7C1H850</accession>
<dbReference type="Proteomes" id="UP000886198">
    <property type="component" value="Unassembled WGS sequence"/>
</dbReference>
<comment type="caution">
    <text evidence="1">The sequence shown here is derived from an EMBL/GenBank/DDBJ whole genome shotgun (WGS) entry which is preliminary data.</text>
</comment>
<dbReference type="AlphaFoldDB" id="A0A7C1H850"/>
<proteinExistence type="predicted"/>